<dbReference type="AlphaFoldDB" id="A0A844YBQ8"/>
<protein>
    <submittedName>
        <fullName evidence="1">DUF465 domain-containing protein</fullName>
    </submittedName>
</protein>
<dbReference type="Proteomes" id="UP000445582">
    <property type="component" value="Unassembled WGS sequence"/>
</dbReference>
<dbReference type="OrthoDB" id="7585987at2"/>
<organism evidence="1 2">
    <name type="scientific">Qipengyuania oceanensis</name>
    <dbReference type="NCBI Taxonomy" id="1463597"/>
    <lineage>
        <taxon>Bacteria</taxon>
        <taxon>Pseudomonadati</taxon>
        <taxon>Pseudomonadota</taxon>
        <taxon>Alphaproteobacteria</taxon>
        <taxon>Sphingomonadales</taxon>
        <taxon>Erythrobacteraceae</taxon>
        <taxon>Qipengyuania</taxon>
    </lineage>
</organism>
<reference evidence="1 2" key="1">
    <citation type="submission" date="2019-12" db="EMBL/GenBank/DDBJ databases">
        <title>Genomic-based taxomic classification of the family Erythrobacteraceae.</title>
        <authorList>
            <person name="Xu L."/>
        </authorList>
    </citation>
    <scope>NUCLEOTIDE SEQUENCE [LARGE SCALE GENOMIC DNA]</scope>
    <source>
        <strain evidence="1 2">MCCC 1A09965</strain>
    </source>
</reference>
<evidence type="ECO:0000313" key="1">
    <source>
        <dbReference type="EMBL" id="MXO61427.1"/>
    </source>
</evidence>
<keyword evidence="2" id="KW-1185">Reference proteome</keyword>
<accession>A0A844YBQ8</accession>
<dbReference type="EMBL" id="WTYN01000001">
    <property type="protein sequence ID" value="MXO61427.1"/>
    <property type="molecule type" value="Genomic_DNA"/>
</dbReference>
<name>A0A844YBQ8_9SPHN</name>
<dbReference type="RefSeq" id="WP_160669679.1">
    <property type="nucleotide sequence ID" value="NZ_WTYN01000001.1"/>
</dbReference>
<gene>
    <name evidence="1" type="ORF">GRI48_00200</name>
</gene>
<comment type="caution">
    <text evidence="1">The sequence shown here is derived from an EMBL/GenBank/DDBJ whole genome shotgun (WGS) entry which is preliminary data.</text>
</comment>
<proteinExistence type="predicted"/>
<evidence type="ECO:0000313" key="2">
    <source>
        <dbReference type="Proteomes" id="UP000445582"/>
    </source>
</evidence>
<sequence length="59" mass="7117">MSDYLFRLLERHQKLDRLLRAELQRSNGDPFRILRLKTFEMAIRRRMRTASLRNMPAGA</sequence>